<dbReference type="InterPro" id="IPR051227">
    <property type="entry name" value="CS_glycosyltransferase"/>
</dbReference>
<proteinExistence type="inferred from homology"/>
<dbReference type="Pfam" id="PF05679">
    <property type="entry name" value="CHGN"/>
    <property type="match status" value="2"/>
</dbReference>
<comment type="subcellular location">
    <subcellularLocation>
        <location evidence="1 9">Golgi apparatus</location>
        <location evidence="1 9">Golgi stack membrane</location>
        <topology evidence="1 9">Single-pass type II membrane protein</topology>
    </subcellularLocation>
</comment>
<name>A0A814IVV8_9BILA</name>
<dbReference type="Proteomes" id="UP000663874">
    <property type="component" value="Unassembled WGS sequence"/>
</dbReference>
<dbReference type="EC" id="2.4.1.-" evidence="9"/>
<dbReference type="Gene3D" id="3.90.550.50">
    <property type="match status" value="1"/>
</dbReference>
<evidence type="ECO:0000256" key="3">
    <source>
        <dbReference type="ARBA" id="ARBA00022679"/>
    </source>
</evidence>
<gene>
    <name evidence="11" type="ORF">FNK824_LOCUS28370</name>
    <name evidence="10" type="ORF">SEV965_LOCUS12317</name>
</gene>
<dbReference type="EMBL" id="CAJNOU010000556">
    <property type="protein sequence ID" value="CAF1031184.1"/>
    <property type="molecule type" value="Genomic_DNA"/>
</dbReference>
<dbReference type="InterPro" id="IPR029044">
    <property type="entry name" value="Nucleotide-diphossugar_trans"/>
</dbReference>
<dbReference type="PANTHER" id="PTHR12369:SF11">
    <property type="entry name" value="HEXOSYLTRANSFERASE"/>
    <property type="match status" value="1"/>
</dbReference>
<keyword evidence="4 9" id="KW-0812">Transmembrane</keyword>
<keyword evidence="3 9" id="KW-0808">Transferase</keyword>
<evidence type="ECO:0000256" key="2">
    <source>
        <dbReference type="ARBA" id="ARBA00009239"/>
    </source>
</evidence>
<keyword evidence="5 9" id="KW-0735">Signal-anchor</keyword>
<comment type="similarity">
    <text evidence="2 9">Belongs to the chondroitin N-acetylgalactosaminyltransferase family.</text>
</comment>
<dbReference type="AlphaFoldDB" id="A0A814IVV8"/>
<keyword evidence="6 9" id="KW-1133">Transmembrane helix</keyword>
<organism evidence="10 12">
    <name type="scientific">Rotaria sordida</name>
    <dbReference type="NCBI Taxonomy" id="392033"/>
    <lineage>
        <taxon>Eukaryota</taxon>
        <taxon>Metazoa</taxon>
        <taxon>Spiralia</taxon>
        <taxon>Gnathifera</taxon>
        <taxon>Rotifera</taxon>
        <taxon>Eurotatoria</taxon>
        <taxon>Bdelloidea</taxon>
        <taxon>Philodinida</taxon>
        <taxon>Philodinidae</taxon>
        <taxon>Rotaria</taxon>
    </lineage>
</organism>
<evidence type="ECO:0000256" key="5">
    <source>
        <dbReference type="ARBA" id="ARBA00022968"/>
    </source>
</evidence>
<evidence type="ECO:0000256" key="7">
    <source>
        <dbReference type="ARBA" id="ARBA00023034"/>
    </source>
</evidence>
<keyword evidence="7 9" id="KW-0333">Golgi apparatus</keyword>
<dbReference type="Gene3D" id="3.90.550.10">
    <property type="entry name" value="Spore Coat Polysaccharide Biosynthesis Protein SpsA, Chain A"/>
    <property type="match status" value="1"/>
</dbReference>
<evidence type="ECO:0000256" key="8">
    <source>
        <dbReference type="ARBA" id="ARBA00023136"/>
    </source>
</evidence>
<evidence type="ECO:0000256" key="6">
    <source>
        <dbReference type="ARBA" id="ARBA00022989"/>
    </source>
</evidence>
<evidence type="ECO:0000313" key="12">
    <source>
        <dbReference type="Proteomes" id="UP000663889"/>
    </source>
</evidence>
<dbReference type="Proteomes" id="UP000663889">
    <property type="component" value="Unassembled WGS sequence"/>
</dbReference>
<dbReference type="GO" id="GO:0032580">
    <property type="term" value="C:Golgi cisterna membrane"/>
    <property type="evidence" value="ECO:0007669"/>
    <property type="project" value="UniProtKB-SubCell"/>
</dbReference>
<evidence type="ECO:0000313" key="11">
    <source>
        <dbReference type="EMBL" id="CAF4044563.1"/>
    </source>
</evidence>
<evidence type="ECO:0000256" key="9">
    <source>
        <dbReference type="RuleBase" id="RU364016"/>
    </source>
</evidence>
<dbReference type="EMBL" id="CAJOBE010007740">
    <property type="protein sequence ID" value="CAF4044563.1"/>
    <property type="molecule type" value="Genomic_DNA"/>
</dbReference>
<accession>A0A814IVV8</accession>
<evidence type="ECO:0000256" key="1">
    <source>
        <dbReference type="ARBA" id="ARBA00004447"/>
    </source>
</evidence>
<reference evidence="10" key="1">
    <citation type="submission" date="2021-02" db="EMBL/GenBank/DDBJ databases">
        <authorList>
            <person name="Nowell W R."/>
        </authorList>
    </citation>
    <scope>NUCLEOTIDE SEQUENCE</scope>
</reference>
<keyword evidence="8 9" id="KW-0472">Membrane</keyword>
<dbReference type="GO" id="GO:0008376">
    <property type="term" value="F:acetylgalactosaminyltransferase activity"/>
    <property type="evidence" value="ECO:0007669"/>
    <property type="project" value="InterPro"/>
</dbReference>
<dbReference type="InterPro" id="IPR008428">
    <property type="entry name" value="Chond_GalNAc"/>
</dbReference>
<dbReference type="SUPFAM" id="SSF53448">
    <property type="entry name" value="Nucleotide-diphospho-sugar transferases"/>
    <property type="match status" value="2"/>
</dbReference>
<feature type="transmembrane region" description="Helical" evidence="9">
    <location>
        <begin position="12"/>
        <end position="30"/>
    </location>
</feature>
<sequence>MPRRAFTRWNHCLFILFFFFLGFFLGLHYWEFILRNDCSSSSSSFLSFPSKPIMIKSNSFYNHFQYRTFQTCQNHTSNIFLTIAVLSSHERLIEYLPAIFETWLLTSTIEIEIIIFLEEKYLGREEFIEKLFFKSNKYIQSCFFIVKLKYVENEYPPQKKSFYAMKFLYTYYRHRTSWILRLDDNAYVNIPDLIKWLKSIDHKRALYIGQGGTGRKSESTIYFPPKKYFCMGGSGVILSQKTLIQLGPWLDQCFKSELRTNHEDVELGRCILIHVHIDCTNAYNSKVLFYHHYGPHYLFGIDFTTSIISRAFILHPIQNRTIFQQLFNFYRRQQQKKFQLSIWKLSNRENYITFFNTMEFDLVRDIHYQLIDARWKTYINITVQSYIEHLQKLWHQRSSNWTVINGKFLLGYHRVIPRYGLELIVEVLLNARTVSMFPSRSTVIRKRFHIRQSFVNKYHIDSREIINIDLNKKEYQLNLIVVSNNRDKTLLRFIHNFQYEILNDSYQQQYFTLTILYFQQNNSIIDQINQLIVRYPLSIRLIIINETQHIYNRGLGRQLASEYFSHNQLLFFLDVDIIFTKQSLINTRRLMIHQLSVSSCTVYFPIIYSFFSHMFVNNNHSIIDVRTDSGLFSIYGFGNVALRKRDLDRIGGWEINNYHWGNEDVNLFQQFVNISTECYIFRAVEPGLKHVYHKKMCNDIKEELLFKMCHAAEINLLGSQADMIDYIFDNKILND</sequence>
<protein>
    <recommendedName>
        <fullName evidence="9">Hexosyltransferase</fullName>
        <ecNumber evidence="9">2.4.1.-</ecNumber>
    </recommendedName>
</protein>
<comment type="caution">
    <text evidence="10">The sequence shown here is derived from an EMBL/GenBank/DDBJ whole genome shotgun (WGS) entry which is preliminary data.</text>
</comment>
<evidence type="ECO:0000313" key="10">
    <source>
        <dbReference type="EMBL" id="CAF1031184.1"/>
    </source>
</evidence>
<evidence type="ECO:0000256" key="4">
    <source>
        <dbReference type="ARBA" id="ARBA00022692"/>
    </source>
</evidence>
<dbReference type="PANTHER" id="PTHR12369">
    <property type="entry name" value="CHONDROITIN SYNTHASE"/>
    <property type="match status" value="1"/>
</dbReference>